<dbReference type="CDD" id="cd04242">
    <property type="entry name" value="AAK_G5K_ProB"/>
    <property type="match status" value="1"/>
</dbReference>
<dbReference type="InterPro" id="IPR036393">
    <property type="entry name" value="AceGlu_kinase-like_sf"/>
</dbReference>
<dbReference type="AlphaFoldDB" id="A0A286UVD4"/>
<feature type="domain" description="Aspartate/glutamate/uridylate kinase" evidence="9">
    <location>
        <begin position="12"/>
        <end position="240"/>
    </location>
</feature>
<gene>
    <name evidence="10" type="ORF">PNOK_0047300</name>
</gene>
<dbReference type="GO" id="GO:0005524">
    <property type="term" value="F:ATP binding"/>
    <property type="evidence" value="ECO:0007669"/>
    <property type="project" value="UniProtKB-KW"/>
</dbReference>
<dbReference type="Proteomes" id="UP000217199">
    <property type="component" value="Unassembled WGS sequence"/>
</dbReference>
<dbReference type="GO" id="GO:0005829">
    <property type="term" value="C:cytosol"/>
    <property type="evidence" value="ECO:0007669"/>
    <property type="project" value="TreeGrafter"/>
</dbReference>
<dbReference type="PRINTS" id="PR00474">
    <property type="entry name" value="GLU5KINASE"/>
</dbReference>
<keyword evidence="6" id="KW-0418">Kinase</keyword>
<dbReference type="EMBL" id="NBII01000001">
    <property type="protein sequence ID" value="PAV23405.1"/>
    <property type="molecule type" value="Genomic_DNA"/>
</dbReference>
<evidence type="ECO:0000256" key="7">
    <source>
        <dbReference type="ARBA" id="ARBA00022840"/>
    </source>
</evidence>
<dbReference type="FunFam" id="3.40.1160.10:FF:000018">
    <property type="entry name" value="Glutamate 5-kinase"/>
    <property type="match status" value="1"/>
</dbReference>
<keyword evidence="3" id="KW-0641">Proline biosynthesis</keyword>
<dbReference type="FunCoup" id="A0A286UVD4">
    <property type="interactions" value="234"/>
</dbReference>
<dbReference type="NCBIfam" id="TIGR01027">
    <property type="entry name" value="proB"/>
    <property type="match status" value="1"/>
</dbReference>
<dbReference type="PANTHER" id="PTHR43654:SF3">
    <property type="entry name" value="GLUTAMATE 5-KINASE"/>
    <property type="match status" value="1"/>
</dbReference>
<keyword evidence="4" id="KW-0808">Transferase</keyword>
<dbReference type="HAMAP" id="MF_00456">
    <property type="entry name" value="ProB"/>
    <property type="match status" value="1"/>
</dbReference>
<evidence type="ECO:0000256" key="3">
    <source>
        <dbReference type="ARBA" id="ARBA00022650"/>
    </source>
</evidence>
<dbReference type="SUPFAM" id="SSF53633">
    <property type="entry name" value="Carbamate kinase-like"/>
    <property type="match status" value="1"/>
</dbReference>
<dbReference type="PROSITE" id="PS00902">
    <property type="entry name" value="GLUTAMATE_5_KINASE"/>
    <property type="match status" value="1"/>
</dbReference>
<keyword evidence="5" id="KW-0547">Nucleotide-binding</keyword>
<evidence type="ECO:0000313" key="10">
    <source>
        <dbReference type="EMBL" id="PAV23405.1"/>
    </source>
</evidence>
<feature type="region of interest" description="Disordered" evidence="8">
    <location>
        <begin position="437"/>
        <end position="467"/>
    </location>
</feature>
<proteinExistence type="inferred from homology"/>
<evidence type="ECO:0000256" key="6">
    <source>
        <dbReference type="ARBA" id="ARBA00022777"/>
    </source>
</evidence>
<dbReference type="InterPro" id="IPR001057">
    <property type="entry name" value="Glu/AcGlu_kinase"/>
</dbReference>
<dbReference type="GO" id="GO:0004349">
    <property type="term" value="F:glutamate 5-kinase activity"/>
    <property type="evidence" value="ECO:0007669"/>
    <property type="project" value="InterPro"/>
</dbReference>
<feature type="compositionally biased region" description="Polar residues" evidence="8">
    <location>
        <begin position="261"/>
        <end position="273"/>
    </location>
</feature>
<dbReference type="OrthoDB" id="409889at2759"/>
<dbReference type="PANTHER" id="PTHR43654">
    <property type="entry name" value="GLUTAMATE 5-KINASE"/>
    <property type="match status" value="1"/>
</dbReference>
<dbReference type="GO" id="GO:1901607">
    <property type="term" value="P:alpha-amino acid biosynthetic process"/>
    <property type="evidence" value="ECO:0007669"/>
    <property type="project" value="UniProtKB-ARBA"/>
</dbReference>
<dbReference type="PROSITE" id="PS50890">
    <property type="entry name" value="PUA"/>
    <property type="match status" value="1"/>
</dbReference>
<keyword evidence="7" id="KW-0067">ATP-binding</keyword>
<feature type="compositionally biased region" description="Polar residues" evidence="8">
    <location>
        <begin position="288"/>
        <end position="298"/>
    </location>
</feature>
<organism evidence="10 11">
    <name type="scientific">Pyrrhoderma noxium</name>
    <dbReference type="NCBI Taxonomy" id="2282107"/>
    <lineage>
        <taxon>Eukaryota</taxon>
        <taxon>Fungi</taxon>
        <taxon>Dikarya</taxon>
        <taxon>Basidiomycota</taxon>
        <taxon>Agaricomycotina</taxon>
        <taxon>Agaricomycetes</taxon>
        <taxon>Hymenochaetales</taxon>
        <taxon>Hymenochaetaceae</taxon>
        <taxon>Pyrrhoderma</taxon>
    </lineage>
</organism>
<reference evidence="10 11" key="1">
    <citation type="journal article" date="2017" name="Mol. Ecol.">
        <title>Comparative and population genomic landscape of Phellinus noxius: A hypervariable fungus causing root rot in trees.</title>
        <authorList>
            <person name="Chung C.L."/>
            <person name="Lee T.J."/>
            <person name="Akiba M."/>
            <person name="Lee H.H."/>
            <person name="Kuo T.H."/>
            <person name="Liu D."/>
            <person name="Ke H.M."/>
            <person name="Yokoi T."/>
            <person name="Roa M.B."/>
            <person name="Lu M.J."/>
            <person name="Chang Y.Y."/>
            <person name="Ann P.J."/>
            <person name="Tsai J.N."/>
            <person name="Chen C.Y."/>
            <person name="Tzean S.S."/>
            <person name="Ota Y."/>
            <person name="Hattori T."/>
            <person name="Sahashi N."/>
            <person name="Liou R.F."/>
            <person name="Kikuchi T."/>
            <person name="Tsai I.J."/>
        </authorList>
    </citation>
    <scope>NUCLEOTIDE SEQUENCE [LARGE SCALE GENOMIC DNA]</scope>
    <source>
        <strain evidence="10 11">FFPRI411160</strain>
    </source>
</reference>
<feature type="compositionally biased region" description="Basic and acidic residues" evidence="8">
    <location>
        <begin position="454"/>
        <end position="463"/>
    </location>
</feature>
<evidence type="ECO:0000256" key="5">
    <source>
        <dbReference type="ARBA" id="ARBA00022741"/>
    </source>
</evidence>
<comment type="caution">
    <text evidence="10">The sequence shown here is derived from an EMBL/GenBank/DDBJ whole genome shotgun (WGS) entry which is preliminary data.</text>
</comment>
<evidence type="ECO:0000259" key="9">
    <source>
        <dbReference type="Pfam" id="PF00696"/>
    </source>
</evidence>
<evidence type="ECO:0000256" key="1">
    <source>
        <dbReference type="ARBA" id="ARBA00022490"/>
    </source>
</evidence>
<evidence type="ECO:0000313" key="11">
    <source>
        <dbReference type="Proteomes" id="UP000217199"/>
    </source>
</evidence>
<dbReference type="STRING" id="2282107.A0A286UVD4"/>
<dbReference type="GO" id="GO:0003723">
    <property type="term" value="F:RNA binding"/>
    <property type="evidence" value="ECO:0007669"/>
    <property type="project" value="InterPro"/>
</dbReference>
<feature type="compositionally biased region" description="Polar residues" evidence="8">
    <location>
        <begin position="437"/>
        <end position="453"/>
    </location>
</feature>
<dbReference type="InterPro" id="IPR019797">
    <property type="entry name" value="Glutamate_5-kinase_CS"/>
</dbReference>
<evidence type="ECO:0000256" key="8">
    <source>
        <dbReference type="SAM" id="MobiDB-lite"/>
    </source>
</evidence>
<dbReference type="Gene3D" id="3.40.1160.10">
    <property type="entry name" value="Acetylglutamate kinase-like"/>
    <property type="match status" value="2"/>
</dbReference>
<keyword evidence="2" id="KW-0028">Amino-acid biosynthesis</keyword>
<keyword evidence="11" id="KW-1185">Reference proteome</keyword>
<dbReference type="InterPro" id="IPR001048">
    <property type="entry name" value="Asp/Glu/Uridylate_kinase"/>
</dbReference>
<dbReference type="InterPro" id="IPR005715">
    <property type="entry name" value="Glu_5kinase/COase_Synthase"/>
</dbReference>
<accession>A0A286UVD4</accession>
<keyword evidence="1" id="KW-0963">Cytoplasm</keyword>
<sequence>MARHKNGPLPSTIVIKLGTSSIVHETTHQPLLSRLSAIVETVLRLKADGHKVVLVSSGAIGVGLKTMNMGGRPKNLSGVQALAAIGQGKLIALWDNLFGQLGQPIAQILLTRGDIADRTRYLNAVNTLTELLSMGIVPIVNENDTISVSEIKFGDNDTLSAITSSMLHADYLFLLTDVDCLYTTNPRKDPSAKPIETVDSITAIRSQVSTKTLGSKLGTGGMETKLIAAEIATAAGVATIISNSAHPERIFEIIQYNTTLRSQSPSAPSTPHETLSGRVSPAPETAGSVESTASSLPENPNPRPLHTMFTPSQIPLRDLKTWTSHTLAPSGNVIVDSGAHLVLSRRDSGGRLLPAGVLGVKGTFASGQAVRISIRKRRPGAPLVYEPDVTTALAKATLASYADGSPLITQPGTPNLLPAASATSSIISLDGLARANSTDSTNSDATVQANTHSPQDEEHHEKEEEIDDGWDLIEVGRGLANYNSAQINRVKGMKSSNIPHVLGYADSEYVVENITIRVPPS</sequence>
<dbReference type="InParanoid" id="A0A286UVD4"/>
<evidence type="ECO:0000256" key="4">
    <source>
        <dbReference type="ARBA" id="ARBA00022679"/>
    </source>
</evidence>
<feature type="region of interest" description="Disordered" evidence="8">
    <location>
        <begin position="261"/>
        <end position="304"/>
    </location>
</feature>
<dbReference type="Pfam" id="PF00696">
    <property type="entry name" value="AA_kinase"/>
    <property type="match status" value="1"/>
</dbReference>
<protein>
    <submittedName>
        <fullName evidence="10">Glutamate 5-kinase</fullName>
    </submittedName>
</protein>
<dbReference type="InterPro" id="IPR036974">
    <property type="entry name" value="PUA_sf"/>
</dbReference>
<dbReference type="Gene3D" id="2.30.130.10">
    <property type="entry name" value="PUA domain"/>
    <property type="match status" value="1"/>
</dbReference>
<evidence type="ECO:0000256" key="2">
    <source>
        <dbReference type="ARBA" id="ARBA00022605"/>
    </source>
</evidence>
<name>A0A286UVD4_9AGAM</name>
<dbReference type="InterPro" id="IPR041739">
    <property type="entry name" value="G5K_ProB"/>
</dbReference>